<organism evidence="1 2">
    <name type="scientific">Anaerocolumna xylanovorans DSM 12503</name>
    <dbReference type="NCBI Taxonomy" id="1121345"/>
    <lineage>
        <taxon>Bacteria</taxon>
        <taxon>Bacillati</taxon>
        <taxon>Bacillota</taxon>
        <taxon>Clostridia</taxon>
        <taxon>Lachnospirales</taxon>
        <taxon>Lachnospiraceae</taxon>
        <taxon>Anaerocolumna</taxon>
    </lineage>
</organism>
<dbReference type="SUPFAM" id="SSF48208">
    <property type="entry name" value="Six-hairpin glycosidases"/>
    <property type="match status" value="1"/>
</dbReference>
<gene>
    <name evidence="1" type="ORF">SAMN02745217_02085</name>
</gene>
<evidence type="ECO:0000313" key="1">
    <source>
        <dbReference type="EMBL" id="SHO48900.1"/>
    </source>
</evidence>
<dbReference type="PROSITE" id="PS51257">
    <property type="entry name" value="PROKAR_LIPOPROTEIN"/>
    <property type="match status" value="1"/>
</dbReference>
<dbReference type="PANTHER" id="PTHR47791">
    <property type="entry name" value="MEIOTICALLY UP-REGULATED GENE 191 PROTEIN"/>
    <property type="match status" value="1"/>
</dbReference>
<dbReference type="EMBL" id="FRFD01000005">
    <property type="protein sequence ID" value="SHO48900.1"/>
    <property type="molecule type" value="Genomic_DNA"/>
</dbReference>
<evidence type="ECO:0000313" key="2">
    <source>
        <dbReference type="Proteomes" id="UP000184612"/>
    </source>
</evidence>
<accession>A0A1M7Y8F4</accession>
<dbReference type="InterPro" id="IPR005198">
    <property type="entry name" value="Glyco_hydro_76"/>
</dbReference>
<dbReference type="InterPro" id="IPR053169">
    <property type="entry name" value="MUG_Protein"/>
</dbReference>
<dbReference type="InterPro" id="IPR008928">
    <property type="entry name" value="6-hairpin_glycosidase_sf"/>
</dbReference>
<dbReference type="AlphaFoldDB" id="A0A1M7Y8F4"/>
<dbReference type="Proteomes" id="UP000184612">
    <property type="component" value="Unassembled WGS sequence"/>
</dbReference>
<dbReference type="PANTHER" id="PTHR47791:SF3">
    <property type="entry name" value="MEIOTICALLY UP-REGULATED GENE 191 PROTEIN"/>
    <property type="match status" value="1"/>
</dbReference>
<dbReference type="OrthoDB" id="9812931at2"/>
<proteinExistence type="predicted"/>
<dbReference type="GO" id="GO:0005975">
    <property type="term" value="P:carbohydrate metabolic process"/>
    <property type="evidence" value="ECO:0007669"/>
    <property type="project" value="InterPro"/>
</dbReference>
<dbReference type="RefSeq" id="WP_073588767.1">
    <property type="nucleotide sequence ID" value="NZ_FRFD01000005.1"/>
</dbReference>
<protein>
    <submittedName>
        <fullName evidence="1">Predicted alpha-1,6-mannanase, GH76 family</fullName>
    </submittedName>
</protein>
<keyword evidence="2" id="KW-1185">Reference proteome</keyword>
<reference evidence="1 2" key="1">
    <citation type="submission" date="2016-12" db="EMBL/GenBank/DDBJ databases">
        <authorList>
            <person name="Song W.-J."/>
            <person name="Kurnit D.M."/>
        </authorList>
    </citation>
    <scope>NUCLEOTIDE SEQUENCE [LARGE SCALE GENOMIC DNA]</scope>
    <source>
        <strain evidence="1 2">DSM 12503</strain>
    </source>
</reference>
<dbReference type="Gene3D" id="1.50.10.20">
    <property type="match status" value="1"/>
</dbReference>
<name>A0A1M7Y8F4_9FIRM</name>
<sequence>MKKFRRAIIFSVILILAAACILGGVLISNSMTGGKKDRMADNITDTEKKTVPDLNTAKKAMDVFLTNFYVKEGDGGYIAGEDFWQQAEIFEIVIDAYEQTKDKKYLDLMDEMYRGFVKEHGSDWSSNEFNDDIMWMTIGCARAYEATGQSEYLEQARKHFKIVFDRAWSEDLGGGLFWKTENKTKNSCINCPAVIAACLLHKITGEDEYIEKALMIYKWEKENLFGTTGAVFDAYDLTTGVNQWASTYNQGTFIGAAMMLYQYSKDESYLKDAVLAADYTVNTMFSGQIMNTEGDGRDLPGFKGILARWMGKFVRECGQDQYKDWLEKNAQAAWNNRNTKGIMWTLWNQKTEDTFYSAWGCSAGVSMLFNWE</sequence>
<dbReference type="STRING" id="1121345.SAMN02745217_02085"/>
<dbReference type="Pfam" id="PF03663">
    <property type="entry name" value="Glyco_hydro_76"/>
    <property type="match status" value="1"/>
</dbReference>